<keyword evidence="4 6" id="KW-0472">Membrane</keyword>
<keyword evidence="3 6" id="KW-1133">Transmembrane helix</keyword>
<dbReference type="GO" id="GO:0005886">
    <property type="term" value="C:plasma membrane"/>
    <property type="evidence" value="ECO:0007669"/>
    <property type="project" value="TreeGrafter"/>
</dbReference>
<dbReference type="Gene3D" id="1.20.1070.10">
    <property type="entry name" value="Rhodopsin 7-helix transmembrane proteins"/>
    <property type="match status" value="1"/>
</dbReference>
<feature type="transmembrane region" description="Helical" evidence="6">
    <location>
        <begin position="328"/>
        <end position="347"/>
    </location>
</feature>
<proteinExistence type="predicted"/>
<accession>A0A4Y7Q4Q9</accession>
<gene>
    <name evidence="7" type="ORF">BD410DRAFT_788484</name>
</gene>
<feature type="transmembrane region" description="Helical" evidence="6">
    <location>
        <begin position="212"/>
        <end position="236"/>
    </location>
</feature>
<name>A0A4Y7Q4Q9_9AGAM</name>
<evidence type="ECO:0000313" key="8">
    <source>
        <dbReference type="Proteomes" id="UP000294933"/>
    </source>
</evidence>
<feature type="transmembrane region" description="Helical" evidence="6">
    <location>
        <begin position="267"/>
        <end position="288"/>
    </location>
</feature>
<organism evidence="7 8">
    <name type="scientific">Rickenella mellea</name>
    <dbReference type="NCBI Taxonomy" id="50990"/>
    <lineage>
        <taxon>Eukaryota</taxon>
        <taxon>Fungi</taxon>
        <taxon>Dikarya</taxon>
        <taxon>Basidiomycota</taxon>
        <taxon>Agaricomycotina</taxon>
        <taxon>Agaricomycetes</taxon>
        <taxon>Hymenochaetales</taxon>
        <taxon>Rickenellaceae</taxon>
        <taxon>Rickenella</taxon>
    </lineage>
</organism>
<keyword evidence="8" id="KW-1185">Reference proteome</keyword>
<protein>
    <submittedName>
        <fullName evidence="7">Uncharacterized protein</fullName>
    </submittedName>
</protein>
<comment type="subcellular location">
    <subcellularLocation>
        <location evidence="1">Membrane</location>
        <topology evidence="1">Multi-pass membrane protein</topology>
    </subcellularLocation>
</comment>
<dbReference type="OrthoDB" id="100006at2759"/>
<evidence type="ECO:0000313" key="7">
    <source>
        <dbReference type="EMBL" id="TDL22657.1"/>
    </source>
</evidence>
<dbReference type="STRING" id="50990.A0A4Y7Q4Q9"/>
<reference evidence="7 8" key="1">
    <citation type="submission" date="2018-06" db="EMBL/GenBank/DDBJ databases">
        <title>A transcriptomic atlas of mushroom development highlights an independent origin of complex multicellularity.</title>
        <authorList>
            <consortium name="DOE Joint Genome Institute"/>
            <person name="Krizsan K."/>
            <person name="Almasi E."/>
            <person name="Merenyi Z."/>
            <person name="Sahu N."/>
            <person name="Viragh M."/>
            <person name="Koszo T."/>
            <person name="Mondo S."/>
            <person name="Kiss B."/>
            <person name="Balint B."/>
            <person name="Kues U."/>
            <person name="Barry K."/>
            <person name="Hegedus J.C."/>
            <person name="Henrissat B."/>
            <person name="Johnson J."/>
            <person name="Lipzen A."/>
            <person name="Ohm R."/>
            <person name="Nagy I."/>
            <person name="Pangilinan J."/>
            <person name="Yan J."/>
            <person name="Xiong Y."/>
            <person name="Grigoriev I.V."/>
            <person name="Hibbett D.S."/>
            <person name="Nagy L.G."/>
        </authorList>
    </citation>
    <scope>NUCLEOTIDE SEQUENCE [LARGE SCALE GENOMIC DNA]</scope>
    <source>
        <strain evidence="7 8">SZMC22713</strain>
    </source>
</reference>
<dbReference type="GO" id="GO:0007189">
    <property type="term" value="P:adenylate cyclase-activating G protein-coupled receptor signaling pathway"/>
    <property type="evidence" value="ECO:0007669"/>
    <property type="project" value="TreeGrafter"/>
</dbReference>
<dbReference type="SUPFAM" id="SSF81321">
    <property type="entry name" value="Family A G protein-coupled receptor-like"/>
    <property type="match status" value="1"/>
</dbReference>
<evidence type="ECO:0000256" key="4">
    <source>
        <dbReference type="ARBA" id="ARBA00023136"/>
    </source>
</evidence>
<evidence type="ECO:0000256" key="5">
    <source>
        <dbReference type="SAM" id="MobiDB-lite"/>
    </source>
</evidence>
<evidence type="ECO:0000256" key="6">
    <source>
        <dbReference type="SAM" id="Phobius"/>
    </source>
</evidence>
<dbReference type="EMBL" id="ML170174">
    <property type="protein sequence ID" value="TDL22657.1"/>
    <property type="molecule type" value="Genomic_DNA"/>
</dbReference>
<feature type="transmembrane region" description="Helical" evidence="6">
    <location>
        <begin position="98"/>
        <end position="126"/>
    </location>
</feature>
<evidence type="ECO:0000256" key="1">
    <source>
        <dbReference type="ARBA" id="ARBA00004141"/>
    </source>
</evidence>
<feature type="transmembrane region" description="Helical" evidence="6">
    <location>
        <begin position="359"/>
        <end position="380"/>
    </location>
</feature>
<keyword evidence="2 6" id="KW-0812">Transmembrane</keyword>
<sequence>MISAAVTGVLPFPRSTTIFFKIGGLQDTSIGRWRANHLFVTSLNSVHLFDVRHSFQNSHLVPYRLHFTMSYVSVNLPSGREYILYTNYTSTESRAVEALVVASSLSLVSVVGLLIVIAISTVKTFGTGSQGVFVRSHVAAYFLSLMVTDLFQAVGSIMNSRWVRENSVVPDGFCTAQGAIKMAADVGTALWTLVIAIHTFNVLFLRIHPGKYTLACALIFGWSFIAIMVMLGPLSINNAANGPFFGISGYWCWISGGYPLERIVMDYMMIFIAAIGSFILYTLVYLRLRGNIELIGGRVRFISVSKSSNWQTETNESQARITAITKQMLLYPVAYTILILPIATVRFSEWTGHDVPFSVVIFTDFIFLLSGFVNSTLFVATRRILPFNNLPSLSRLLGRNDTSTTISPQFTIASENDILDGKSMTDEEKRIDPFVDISSHDGHSTGVRGLGDLEDGLAQDRTEVHHHVRGESVSPLLAPPFEEQQSSPYRPRALPETPGGGQHPRDNYV</sequence>
<dbReference type="GO" id="GO:0004930">
    <property type="term" value="F:G protein-coupled receptor activity"/>
    <property type="evidence" value="ECO:0007669"/>
    <property type="project" value="TreeGrafter"/>
</dbReference>
<feature type="transmembrane region" description="Helical" evidence="6">
    <location>
        <begin position="188"/>
        <end position="205"/>
    </location>
</feature>
<dbReference type="AlphaFoldDB" id="A0A4Y7Q4Q9"/>
<evidence type="ECO:0000256" key="3">
    <source>
        <dbReference type="ARBA" id="ARBA00022989"/>
    </source>
</evidence>
<dbReference type="PANTHER" id="PTHR23112">
    <property type="entry name" value="G PROTEIN-COUPLED RECEPTOR 157-RELATED"/>
    <property type="match status" value="1"/>
</dbReference>
<evidence type="ECO:0000256" key="2">
    <source>
        <dbReference type="ARBA" id="ARBA00022692"/>
    </source>
</evidence>
<dbReference type="PANTHER" id="PTHR23112:SF37">
    <property type="entry name" value="G PROTEIN-COUPLED RECEPTOR GPR1"/>
    <property type="match status" value="1"/>
</dbReference>
<dbReference type="VEuPathDB" id="FungiDB:BD410DRAFT_788484"/>
<feature type="region of interest" description="Disordered" evidence="5">
    <location>
        <begin position="467"/>
        <end position="509"/>
    </location>
</feature>
<dbReference type="Proteomes" id="UP000294933">
    <property type="component" value="Unassembled WGS sequence"/>
</dbReference>